<evidence type="ECO:0008006" key="6">
    <source>
        <dbReference type="Google" id="ProtNLM"/>
    </source>
</evidence>
<dbReference type="GeneID" id="64345347"/>
<accession>A0A5B8T1B1</accession>
<reference evidence="2 5" key="2">
    <citation type="submission" date="2023-02" db="EMBL/GenBank/DDBJ databases">
        <title>Antimicrobial susceptibility testing and tentative epidemiological cut-off values for Lactobacillaceae family species intended for ingestion.</title>
        <authorList>
            <person name="Noehr-Meldgaard K."/>
            <person name="Struve C."/>
            <person name="Ingmer H."/>
            <person name="Koza A."/>
            <person name="Al-Nakeeb K."/>
            <person name="Agersoe Y."/>
        </authorList>
    </citation>
    <scope>NUCLEOTIDE SEQUENCE [LARGE SCALE GENOMIC DNA]</scope>
    <source>
        <strain evidence="2 5">DSM 20193</strain>
    </source>
</reference>
<evidence type="ECO:0000256" key="1">
    <source>
        <dbReference type="SAM" id="SignalP"/>
    </source>
</evidence>
<dbReference type="EMBL" id="JARGDN010000003">
    <property type="protein sequence ID" value="MDG9733235.1"/>
    <property type="molecule type" value="Genomic_DNA"/>
</dbReference>
<dbReference type="Proteomes" id="UP000321296">
    <property type="component" value="Chromosome"/>
</dbReference>
<proteinExistence type="predicted"/>
<dbReference type="Proteomes" id="UP001529201">
    <property type="component" value="Unassembled WGS sequence"/>
</dbReference>
<dbReference type="RefSeq" id="WP_031941037.1">
    <property type="nucleotide sequence ID" value="NZ_CP042383.1"/>
</dbReference>
<name>A0A5B8T1B1_LEUPS</name>
<reference evidence="3 4" key="1">
    <citation type="submission" date="2019-06" db="EMBL/GenBank/DDBJ databases">
        <title>Genome analyses of bacteria isolated from kimchi.</title>
        <authorList>
            <person name="Lee S."/>
            <person name="Ahn S."/>
            <person name="Roh S."/>
        </authorList>
    </citation>
    <scope>NUCLEOTIDE SEQUENCE [LARGE SCALE GENOMIC DNA]</scope>
    <source>
        <strain evidence="3 4">CBA3630</strain>
    </source>
</reference>
<feature type="chain" id="PRO_5038918941" description="WxL domain-containing protein" evidence="1">
    <location>
        <begin position="24"/>
        <end position="638"/>
    </location>
</feature>
<evidence type="ECO:0000313" key="5">
    <source>
        <dbReference type="Proteomes" id="UP001529201"/>
    </source>
</evidence>
<organism evidence="3 4">
    <name type="scientific">Leuconostoc pseudomesenteroides</name>
    <dbReference type="NCBI Taxonomy" id="33968"/>
    <lineage>
        <taxon>Bacteria</taxon>
        <taxon>Bacillati</taxon>
        <taxon>Bacillota</taxon>
        <taxon>Bacilli</taxon>
        <taxon>Lactobacillales</taxon>
        <taxon>Lactobacillaceae</taxon>
        <taxon>Leuconostoc</taxon>
    </lineage>
</organism>
<keyword evidence="5" id="KW-1185">Reference proteome</keyword>
<keyword evidence="1" id="KW-0732">Signal</keyword>
<dbReference type="KEGG" id="lpse:FGL85_10780"/>
<gene>
    <name evidence="3" type="ORF">FGL85_10780</name>
    <name evidence="2" type="ORF">P1N92_03765</name>
</gene>
<dbReference type="EMBL" id="CP042383">
    <property type="protein sequence ID" value="QEA42959.1"/>
    <property type="molecule type" value="Genomic_DNA"/>
</dbReference>
<protein>
    <recommendedName>
        <fullName evidence="6">WxL domain-containing protein</fullName>
    </recommendedName>
</protein>
<dbReference type="AlphaFoldDB" id="A0A5B8T1B1"/>
<evidence type="ECO:0000313" key="2">
    <source>
        <dbReference type="EMBL" id="MDG9733235.1"/>
    </source>
</evidence>
<sequence>MKNNKKIQFLLLFFTMLIGFVFATTVNADVTKDGDVYHITTGQDLDMLLGLGNNSGYWNGTDNKTPTSIKISVDNDITLVKQQHEINSVFKDTIDIDFNDHMYYVTEQDNSSFKMDKSTLVDVFVRNLKSSESNVANTTGTLAGVPDPTDATKTVAGYLLSANSLFTGAGDQGTANGTVTYDNVLINYPNIHDGKSQMLTTGYVPIKFTGTNLLALGGQSGDNFCRTTDLTVVDGDTTMTWGPGLGGNSIAMFNMRDGVGFPTSSVNFTVGSGATLTINNHVNTNTIASGNNAGKIVNITNNGILTATIDGYATDSSSSYQTATSSFVSGGTGLTNTNITFGPNAVTTITSNTGLIQMDKVAILNIKAQSNSQTTLTSKNIRNAATARVFNGTATSGSSLTLDSVDSFSMRSVATAPLQQDNMRIVIANTPLTILGYAANNDTVTARYVAEIGSINGAWDGNGTPGDQMSPPLATNNSETKLKPAFGIRFEPGVLANSYTVNPSVWNYALSNPIFPADNTPVWLSRNGSGDNTQTFDIYDSRSQTASFRLQALVTGTGSRQYGFKKNGTNEVLSLNDQAQTILNASDFTAGTIGDAATAGHWTYTTDADHGLLVQAARSEKIGTYAGSVTYSLVDGLE</sequence>
<evidence type="ECO:0000313" key="4">
    <source>
        <dbReference type="Proteomes" id="UP000321296"/>
    </source>
</evidence>
<evidence type="ECO:0000313" key="3">
    <source>
        <dbReference type="EMBL" id="QEA42959.1"/>
    </source>
</evidence>
<feature type="signal peptide" evidence="1">
    <location>
        <begin position="1"/>
        <end position="23"/>
    </location>
</feature>